<dbReference type="EMBL" id="JAIQCV010000013">
    <property type="protein sequence ID" value="KAH1033469.1"/>
    <property type="molecule type" value="Genomic_DNA"/>
</dbReference>
<reference evidence="1 2" key="1">
    <citation type="journal article" date="2021" name="Plant Biotechnol. J.">
        <title>Multi-omics assisted identification of the key and species-specific regulatory components of drought-tolerant mechanisms in Gossypium stocksii.</title>
        <authorList>
            <person name="Yu D."/>
            <person name="Ke L."/>
            <person name="Zhang D."/>
            <person name="Wu Y."/>
            <person name="Sun Y."/>
            <person name="Mei J."/>
            <person name="Sun J."/>
            <person name="Sun Y."/>
        </authorList>
    </citation>
    <scope>NUCLEOTIDE SEQUENCE [LARGE SCALE GENOMIC DNA]</scope>
    <source>
        <strain evidence="2">cv. E1</strain>
        <tissue evidence="1">Leaf</tissue>
    </source>
</reference>
<dbReference type="AlphaFoldDB" id="A0A9D3ZGN3"/>
<organism evidence="1 2">
    <name type="scientific">Gossypium stocksii</name>
    <dbReference type="NCBI Taxonomy" id="47602"/>
    <lineage>
        <taxon>Eukaryota</taxon>
        <taxon>Viridiplantae</taxon>
        <taxon>Streptophyta</taxon>
        <taxon>Embryophyta</taxon>
        <taxon>Tracheophyta</taxon>
        <taxon>Spermatophyta</taxon>
        <taxon>Magnoliopsida</taxon>
        <taxon>eudicotyledons</taxon>
        <taxon>Gunneridae</taxon>
        <taxon>Pentapetalae</taxon>
        <taxon>rosids</taxon>
        <taxon>malvids</taxon>
        <taxon>Malvales</taxon>
        <taxon>Malvaceae</taxon>
        <taxon>Malvoideae</taxon>
        <taxon>Gossypium</taxon>
    </lineage>
</organism>
<accession>A0A9D3ZGN3</accession>
<name>A0A9D3ZGN3_9ROSI</name>
<sequence>MVVSGKKEMDIRMVMGETSNRSRDNLSLKEVMDEHINELVFLEVEEERFAVRVKEIGLSESFDDINGNYRVKERNMVESI</sequence>
<protein>
    <submittedName>
        <fullName evidence="1">Uncharacterized protein</fullName>
    </submittedName>
</protein>
<comment type="caution">
    <text evidence="1">The sequence shown here is derived from an EMBL/GenBank/DDBJ whole genome shotgun (WGS) entry which is preliminary data.</text>
</comment>
<evidence type="ECO:0000313" key="1">
    <source>
        <dbReference type="EMBL" id="KAH1033469.1"/>
    </source>
</evidence>
<gene>
    <name evidence="1" type="ORF">J1N35_045643</name>
</gene>
<evidence type="ECO:0000313" key="2">
    <source>
        <dbReference type="Proteomes" id="UP000828251"/>
    </source>
</evidence>
<proteinExistence type="predicted"/>
<keyword evidence="2" id="KW-1185">Reference proteome</keyword>
<dbReference type="Proteomes" id="UP000828251">
    <property type="component" value="Unassembled WGS sequence"/>
</dbReference>